<dbReference type="Proteomes" id="UP000799324">
    <property type="component" value="Unassembled WGS sequence"/>
</dbReference>
<dbReference type="EMBL" id="MU004620">
    <property type="protein sequence ID" value="KAF2647432.1"/>
    <property type="molecule type" value="Genomic_DNA"/>
</dbReference>
<name>A0A6A6SJ60_9PLEO</name>
<keyword evidence="2" id="KW-1185">Reference proteome</keyword>
<protein>
    <submittedName>
        <fullName evidence="1">Uncharacterized protein</fullName>
    </submittedName>
</protein>
<sequence length="65" mass="7575">MMSLIVARLSPGEKRRRFVLESHVENCINVWNNSITRIPTVEYLRSIPTLDLAYQTLPRLSQIFS</sequence>
<dbReference type="AlphaFoldDB" id="A0A6A6SJ60"/>
<evidence type="ECO:0000313" key="1">
    <source>
        <dbReference type="EMBL" id="KAF2647432.1"/>
    </source>
</evidence>
<accession>A0A6A6SJ60</accession>
<gene>
    <name evidence="1" type="ORF">K491DRAFT_309375</name>
</gene>
<evidence type="ECO:0000313" key="2">
    <source>
        <dbReference type="Proteomes" id="UP000799324"/>
    </source>
</evidence>
<reference evidence="1" key="1">
    <citation type="journal article" date="2020" name="Stud. Mycol.">
        <title>101 Dothideomycetes genomes: a test case for predicting lifestyles and emergence of pathogens.</title>
        <authorList>
            <person name="Haridas S."/>
            <person name="Albert R."/>
            <person name="Binder M."/>
            <person name="Bloem J."/>
            <person name="Labutti K."/>
            <person name="Salamov A."/>
            <person name="Andreopoulos B."/>
            <person name="Baker S."/>
            <person name="Barry K."/>
            <person name="Bills G."/>
            <person name="Bluhm B."/>
            <person name="Cannon C."/>
            <person name="Castanera R."/>
            <person name="Culley D."/>
            <person name="Daum C."/>
            <person name="Ezra D."/>
            <person name="Gonzalez J."/>
            <person name="Henrissat B."/>
            <person name="Kuo A."/>
            <person name="Liang C."/>
            <person name="Lipzen A."/>
            <person name="Lutzoni F."/>
            <person name="Magnuson J."/>
            <person name="Mondo S."/>
            <person name="Nolan M."/>
            <person name="Ohm R."/>
            <person name="Pangilinan J."/>
            <person name="Park H.-J."/>
            <person name="Ramirez L."/>
            <person name="Alfaro M."/>
            <person name="Sun H."/>
            <person name="Tritt A."/>
            <person name="Yoshinaga Y."/>
            <person name="Zwiers L.-H."/>
            <person name="Turgeon B."/>
            <person name="Goodwin S."/>
            <person name="Spatafora J."/>
            <person name="Crous P."/>
            <person name="Grigoriev I."/>
        </authorList>
    </citation>
    <scope>NUCLEOTIDE SEQUENCE</scope>
    <source>
        <strain evidence="1">CBS 122681</strain>
    </source>
</reference>
<organism evidence="1 2">
    <name type="scientific">Lophiostoma macrostomum CBS 122681</name>
    <dbReference type="NCBI Taxonomy" id="1314788"/>
    <lineage>
        <taxon>Eukaryota</taxon>
        <taxon>Fungi</taxon>
        <taxon>Dikarya</taxon>
        <taxon>Ascomycota</taxon>
        <taxon>Pezizomycotina</taxon>
        <taxon>Dothideomycetes</taxon>
        <taxon>Pleosporomycetidae</taxon>
        <taxon>Pleosporales</taxon>
        <taxon>Lophiostomataceae</taxon>
        <taxon>Lophiostoma</taxon>
    </lineage>
</organism>
<proteinExistence type="predicted"/>